<feature type="signal peptide" evidence="1">
    <location>
        <begin position="1"/>
        <end position="24"/>
    </location>
</feature>
<dbReference type="AlphaFoldDB" id="A0A917YSY5"/>
<keyword evidence="3" id="KW-1185">Reference proteome</keyword>
<keyword evidence="1" id="KW-0732">Signal</keyword>
<feature type="chain" id="PRO_5037862110" evidence="1">
    <location>
        <begin position="25"/>
        <end position="179"/>
    </location>
</feature>
<dbReference type="RefSeq" id="WP_189122836.1">
    <property type="nucleotide sequence ID" value="NZ_BMNH01000002.1"/>
</dbReference>
<evidence type="ECO:0000256" key="1">
    <source>
        <dbReference type="SAM" id="SignalP"/>
    </source>
</evidence>
<gene>
    <name evidence="2" type="ORF">GCM10012289_10820</name>
</gene>
<dbReference type="PROSITE" id="PS51257">
    <property type="entry name" value="PROKAR_LIPOPROTEIN"/>
    <property type="match status" value="1"/>
</dbReference>
<sequence>MNVRPVLATLPLILALAACGGAPAKQDGVASAASGSATATASTAATATGGASAPADPREAQLKFAQCMREHGVPMDDPEPNGAIRIKMKKGMEQQVEEAQQACKHFMDAAIGDRMGRPDQKTQDRALKFAQCMREHGIHMEDPSSDGKFKIDIPAGTPEEKLNAAHEACKEFDLGGGPR</sequence>
<accession>A0A917YSY5</accession>
<dbReference type="EMBL" id="BMNH01000002">
    <property type="protein sequence ID" value="GGO63534.1"/>
    <property type="molecule type" value="Genomic_DNA"/>
</dbReference>
<reference evidence="2" key="1">
    <citation type="journal article" date="2014" name="Int. J. Syst. Evol. Microbiol.">
        <title>Complete genome sequence of Corynebacterium casei LMG S-19264T (=DSM 44701T), isolated from a smear-ripened cheese.</title>
        <authorList>
            <consortium name="US DOE Joint Genome Institute (JGI-PGF)"/>
            <person name="Walter F."/>
            <person name="Albersmeier A."/>
            <person name="Kalinowski J."/>
            <person name="Ruckert C."/>
        </authorList>
    </citation>
    <scope>NUCLEOTIDE SEQUENCE</scope>
    <source>
        <strain evidence="2">CGMCC 4.7368</strain>
    </source>
</reference>
<evidence type="ECO:0000313" key="2">
    <source>
        <dbReference type="EMBL" id="GGO63534.1"/>
    </source>
</evidence>
<dbReference type="Proteomes" id="UP000646523">
    <property type="component" value="Unassembled WGS sequence"/>
</dbReference>
<name>A0A917YSY5_9ACTN</name>
<organism evidence="2 3">
    <name type="scientific">Nonomuraea cavernae</name>
    <dbReference type="NCBI Taxonomy" id="2045107"/>
    <lineage>
        <taxon>Bacteria</taxon>
        <taxon>Bacillati</taxon>
        <taxon>Actinomycetota</taxon>
        <taxon>Actinomycetes</taxon>
        <taxon>Streptosporangiales</taxon>
        <taxon>Streptosporangiaceae</taxon>
        <taxon>Nonomuraea</taxon>
    </lineage>
</organism>
<comment type="caution">
    <text evidence="2">The sequence shown here is derived from an EMBL/GenBank/DDBJ whole genome shotgun (WGS) entry which is preliminary data.</text>
</comment>
<protein>
    <submittedName>
        <fullName evidence="2">Uncharacterized protein</fullName>
    </submittedName>
</protein>
<reference evidence="2" key="2">
    <citation type="submission" date="2020-09" db="EMBL/GenBank/DDBJ databases">
        <authorList>
            <person name="Sun Q."/>
            <person name="Zhou Y."/>
        </authorList>
    </citation>
    <scope>NUCLEOTIDE SEQUENCE</scope>
    <source>
        <strain evidence="2">CGMCC 4.7368</strain>
    </source>
</reference>
<evidence type="ECO:0000313" key="3">
    <source>
        <dbReference type="Proteomes" id="UP000646523"/>
    </source>
</evidence>
<proteinExistence type="predicted"/>